<dbReference type="InterPro" id="IPR008265">
    <property type="entry name" value="Lipase_GDSL_AS"/>
</dbReference>
<sequence length="450" mass="48894">MYTNLQFKNFRGSVIIAGLTALLLVFSVFSPISAYAEQPMISNGKIQTKKNNFNVVVLGDSLAAGYQKGFDSTSVPYGFGEIVYEQAMFQGNRATYTNYGVLGLRSSGLLNWLTAMEKQQHITANEVQQGLKDPRVDTIIGDTKALHESITGADLIVLSIGGNDFLNILAGLDLTKSVSSMSADEKNALVTQLQASTDNYKKNLTNILTIIQSLNSDVVIASQNQYLPLPKMKFNGVESYLQVSPDLAELLVGAQTNLNKEFDSIIEAFKKSGLHIDYIDAAAVIDGNALGLTDIATLDVHPNATGYQKLGEAYSNLLWGEYKTAAPRKAGDPLSVIVNGKDVVSTYPTKVINGRTYLVLRDITTAVGAELSWSNKTETATVKLNDRVVELKVGSNSYLVNGKSYPLDAPVFLSKIGKENKTYVPIAALSSGLDLFVQYWGKQKLVFVNN</sequence>
<dbReference type="EMBL" id="CP097899">
    <property type="protein sequence ID" value="URN94874.1"/>
    <property type="molecule type" value="Genomic_DNA"/>
</dbReference>
<dbReference type="InterPro" id="IPR036582">
    <property type="entry name" value="Mao_N_sf"/>
</dbReference>
<dbReference type="InterPro" id="IPR036514">
    <property type="entry name" value="SGNH_hydro_sf"/>
</dbReference>
<dbReference type="Pfam" id="PF00657">
    <property type="entry name" value="Lipase_GDSL"/>
    <property type="match status" value="1"/>
</dbReference>
<dbReference type="InterPro" id="IPR001087">
    <property type="entry name" value="GDSL"/>
</dbReference>
<organism evidence="2 3">
    <name type="scientific">Candidatus Pristimantibacillus lignocellulolyticus</name>
    <dbReference type="NCBI Taxonomy" id="2994561"/>
    <lineage>
        <taxon>Bacteria</taxon>
        <taxon>Bacillati</taxon>
        <taxon>Bacillota</taxon>
        <taxon>Bacilli</taxon>
        <taxon>Bacillales</taxon>
        <taxon>Paenibacillaceae</taxon>
        <taxon>Candidatus Pristimantibacillus</taxon>
    </lineage>
</organism>
<dbReference type="Gene3D" id="3.40.50.1110">
    <property type="entry name" value="SGNH hydrolase"/>
    <property type="match status" value="1"/>
</dbReference>
<evidence type="ECO:0000313" key="3">
    <source>
        <dbReference type="Proteomes" id="UP001056756"/>
    </source>
</evidence>
<evidence type="ECO:0000313" key="2">
    <source>
        <dbReference type="EMBL" id="URN94874.1"/>
    </source>
</evidence>
<dbReference type="Proteomes" id="UP001056756">
    <property type="component" value="Chromosome"/>
</dbReference>
<dbReference type="Gene3D" id="3.30.457.10">
    <property type="entry name" value="Copper amine oxidase-like, N-terminal domain"/>
    <property type="match status" value="1"/>
</dbReference>
<reference evidence="2" key="1">
    <citation type="submission" date="2022-05" db="EMBL/GenBank/DDBJ databases">
        <title>Novel bacterial taxa in a minimal lignocellulolytic consortium and its capacity to transform plastics disclosed by genome-resolved metagenomics.</title>
        <authorList>
            <person name="Rodriguez C.A.D."/>
            <person name="Diaz-Garcia L."/>
            <person name="Herrera K."/>
            <person name="Tarazona N.A."/>
            <person name="Sproer C."/>
            <person name="Overmann J."/>
            <person name="Jimenez D.J."/>
        </authorList>
    </citation>
    <scope>NUCLEOTIDE SEQUENCE</scope>
    <source>
        <strain evidence="2">MAG5</strain>
    </source>
</reference>
<feature type="domain" description="Copper amine oxidase-like N-terminal" evidence="1">
    <location>
        <begin position="338"/>
        <end position="447"/>
    </location>
</feature>
<dbReference type="AlphaFoldDB" id="A0A9J6ZFD2"/>
<dbReference type="GO" id="GO:0016298">
    <property type="term" value="F:lipase activity"/>
    <property type="evidence" value="ECO:0007669"/>
    <property type="project" value="InterPro"/>
</dbReference>
<accession>A0A9J6ZFD2</accession>
<gene>
    <name evidence="2" type="ORF">NAG76_01040</name>
</gene>
<dbReference type="KEGG" id="plig:NAG76_01040"/>
<protein>
    <submittedName>
        <fullName evidence="2">Stalk domain-containing protein</fullName>
    </submittedName>
</protein>
<dbReference type="SUPFAM" id="SSF52266">
    <property type="entry name" value="SGNH hydrolase"/>
    <property type="match status" value="1"/>
</dbReference>
<name>A0A9J6ZFD2_9BACL</name>
<dbReference type="InterPro" id="IPR012854">
    <property type="entry name" value="Cu_amine_oxidase-like_N"/>
</dbReference>
<dbReference type="Pfam" id="PF07833">
    <property type="entry name" value="Cu_amine_oxidN1"/>
    <property type="match status" value="1"/>
</dbReference>
<dbReference type="GO" id="GO:0006629">
    <property type="term" value="P:lipid metabolic process"/>
    <property type="evidence" value="ECO:0007669"/>
    <property type="project" value="InterPro"/>
</dbReference>
<dbReference type="PROSITE" id="PS01098">
    <property type="entry name" value="LIPASE_GDSL_SER"/>
    <property type="match status" value="1"/>
</dbReference>
<evidence type="ECO:0000259" key="1">
    <source>
        <dbReference type="Pfam" id="PF07833"/>
    </source>
</evidence>
<proteinExistence type="predicted"/>
<dbReference type="SUPFAM" id="SSF55383">
    <property type="entry name" value="Copper amine oxidase, domain N"/>
    <property type="match status" value="1"/>
</dbReference>